<evidence type="ECO:0000313" key="4">
    <source>
        <dbReference type="Proteomes" id="UP000632339"/>
    </source>
</evidence>
<evidence type="ECO:0000313" key="3">
    <source>
        <dbReference type="EMBL" id="GGN01564.1"/>
    </source>
</evidence>
<dbReference type="InterPro" id="IPR000494">
    <property type="entry name" value="Rcpt_L-dom"/>
</dbReference>
<sequence>MKALLLIILIYVSSHSIVRAQYCGSNGIPLTSQANIDNFAANYPGCIVVQGYVFIAGNDITNLNGLSQVTDIMGDLQIWQNPNLTSLTGLSSLKYVDKNISLIITRP</sequence>
<dbReference type="InterPro" id="IPR036941">
    <property type="entry name" value="Rcpt_L-dom_sf"/>
</dbReference>
<dbReference type="RefSeq" id="WP_019940602.1">
    <property type="nucleotide sequence ID" value="NZ_BMLI01000002.1"/>
</dbReference>
<protein>
    <recommendedName>
        <fullName evidence="2">Receptor L-domain domain-containing protein</fullName>
    </recommendedName>
</protein>
<evidence type="ECO:0000259" key="2">
    <source>
        <dbReference type="Pfam" id="PF01030"/>
    </source>
</evidence>
<feature type="chain" id="PRO_5046456477" description="Receptor L-domain domain-containing protein" evidence="1">
    <location>
        <begin position="21"/>
        <end position="107"/>
    </location>
</feature>
<proteinExistence type="predicted"/>
<gene>
    <name evidence="3" type="ORF">GCM10010967_39980</name>
</gene>
<name>A0ABQ2I954_9BACT</name>
<evidence type="ECO:0000256" key="1">
    <source>
        <dbReference type="SAM" id="SignalP"/>
    </source>
</evidence>
<reference evidence="4" key="1">
    <citation type="journal article" date="2019" name="Int. J. Syst. Evol. Microbiol.">
        <title>The Global Catalogue of Microorganisms (GCM) 10K type strain sequencing project: providing services to taxonomists for standard genome sequencing and annotation.</title>
        <authorList>
            <consortium name="The Broad Institute Genomics Platform"/>
            <consortium name="The Broad Institute Genome Sequencing Center for Infectious Disease"/>
            <person name="Wu L."/>
            <person name="Ma J."/>
        </authorList>
    </citation>
    <scope>NUCLEOTIDE SEQUENCE [LARGE SCALE GENOMIC DNA]</scope>
    <source>
        <strain evidence="4">CGMCC 1.6375</strain>
    </source>
</reference>
<dbReference type="Pfam" id="PF01030">
    <property type="entry name" value="Recep_L_domain"/>
    <property type="match status" value="1"/>
</dbReference>
<dbReference type="Gene3D" id="3.80.20.20">
    <property type="entry name" value="Receptor L-domain"/>
    <property type="match status" value="1"/>
</dbReference>
<dbReference type="SUPFAM" id="SSF52058">
    <property type="entry name" value="L domain-like"/>
    <property type="match status" value="1"/>
</dbReference>
<keyword evidence="4" id="KW-1185">Reference proteome</keyword>
<feature type="signal peptide" evidence="1">
    <location>
        <begin position="1"/>
        <end position="20"/>
    </location>
</feature>
<feature type="domain" description="Receptor L-domain" evidence="2">
    <location>
        <begin position="45"/>
        <end position="98"/>
    </location>
</feature>
<comment type="caution">
    <text evidence="3">The sequence shown here is derived from an EMBL/GenBank/DDBJ whole genome shotgun (WGS) entry which is preliminary data.</text>
</comment>
<organism evidence="3 4">
    <name type="scientific">Dyadobacter beijingensis</name>
    <dbReference type="NCBI Taxonomy" id="365489"/>
    <lineage>
        <taxon>Bacteria</taxon>
        <taxon>Pseudomonadati</taxon>
        <taxon>Bacteroidota</taxon>
        <taxon>Cytophagia</taxon>
        <taxon>Cytophagales</taxon>
        <taxon>Spirosomataceae</taxon>
        <taxon>Dyadobacter</taxon>
    </lineage>
</organism>
<dbReference type="EMBL" id="BMLI01000002">
    <property type="protein sequence ID" value="GGN01564.1"/>
    <property type="molecule type" value="Genomic_DNA"/>
</dbReference>
<keyword evidence="1" id="KW-0732">Signal</keyword>
<accession>A0ABQ2I954</accession>
<dbReference type="Proteomes" id="UP000632339">
    <property type="component" value="Unassembled WGS sequence"/>
</dbReference>